<reference evidence="1 2" key="1">
    <citation type="submission" date="2018-03" db="EMBL/GenBank/DDBJ databases">
        <title>Blue discolouration in mozzarella cheese caused by Pseudomonas fluorescens.</title>
        <authorList>
            <person name="Chiesa F."/>
            <person name="Dalmasso A."/>
            <person name="Lomonaco S."/>
        </authorList>
    </citation>
    <scope>NUCLEOTIDE SEQUENCE [LARGE SCALE GENOMIC DNA]</scope>
    <source>
        <strain evidence="1 2">11293</strain>
    </source>
</reference>
<gene>
    <name evidence="1" type="ORF">C7A10_32685</name>
</gene>
<dbReference type="EMBL" id="PVUH01000255">
    <property type="protein sequence ID" value="PRW77546.1"/>
    <property type="molecule type" value="Genomic_DNA"/>
</dbReference>
<dbReference type="AlphaFoldDB" id="A0A2T0HI37"/>
<comment type="caution">
    <text evidence="1">The sequence shown here is derived from an EMBL/GenBank/DDBJ whole genome shotgun (WGS) entry which is preliminary data.</text>
</comment>
<feature type="non-terminal residue" evidence="1">
    <location>
        <position position="82"/>
    </location>
</feature>
<accession>A0A2T0HI37</accession>
<sequence length="82" mass="9114">SEAVGTELRGAARQRINMQDTQRSDAVPGAGLSRRGRMMFDTGGVTDQQAVKAFATGLPETRTFPVDIWERLQRQAMKDYRG</sequence>
<evidence type="ECO:0000313" key="1">
    <source>
        <dbReference type="EMBL" id="PRW77546.1"/>
    </source>
</evidence>
<evidence type="ECO:0000313" key="2">
    <source>
        <dbReference type="Proteomes" id="UP000239731"/>
    </source>
</evidence>
<protein>
    <submittedName>
        <fullName evidence="1">GntR family transcriptional regulator</fullName>
    </submittedName>
</protein>
<name>A0A2T0HI37_PSEFL</name>
<dbReference type="Proteomes" id="UP000239731">
    <property type="component" value="Unassembled WGS sequence"/>
</dbReference>
<proteinExistence type="predicted"/>
<organism evidence="1 2">
    <name type="scientific">Pseudomonas fluorescens</name>
    <dbReference type="NCBI Taxonomy" id="294"/>
    <lineage>
        <taxon>Bacteria</taxon>
        <taxon>Pseudomonadati</taxon>
        <taxon>Pseudomonadota</taxon>
        <taxon>Gammaproteobacteria</taxon>
        <taxon>Pseudomonadales</taxon>
        <taxon>Pseudomonadaceae</taxon>
        <taxon>Pseudomonas</taxon>
    </lineage>
</organism>
<feature type="non-terminal residue" evidence="1">
    <location>
        <position position="1"/>
    </location>
</feature>